<dbReference type="Gene3D" id="3.90.1300.10">
    <property type="entry name" value="Amidase signature (AS) domain"/>
    <property type="match status" value="1"/>
</dbReference>
<keyword evidence="4" id="KW-1185">Reference proteome</keyword>
<evidence type="ECO:0000313" key="4">
    <source>
        <dbReference type="Proteomes" id="UP000305778"/>
    </source>
</evidence>
<dbReference type="SUPFAM" id="SSF75304">
    <property type="entry name" value="Amidase signature (AS) enzymes"/>
    <property type="match status" value="1"/>
</dbReference>
<evidence type="ECO:0000259" key="2">
    <source>
        <dbReference type="Pfam" id="PF01425"/>
    </source>
</evidence>
<feature type="compositionally biased region" description="Low complexity" evidence="1">
    <location>
        <begin position="119"/>
        <end position="129"/>
    </location>
</feature>
<dbReference type="OrthoDB" id="182039at2"/>
<reference evidence="3 4" key="1">
    <citation type="submission" date="2019-04" db="EMBL/GenBank/DDBJ databases">
        <title>Streptomyces oryziradicis sp. nov., a novel actinomycete isolated from rhizosphere soil of rice (Oryza sativa L.).</title>
        <authorList>
            <person name="Li C."/>
        </authorList>
    </citation>
    <scope>NUCLEOTIDE SEQUENCE [LARGE SCALE GENOMIC DNA]</scope>
    <source>
        <strain evidence="3 4">NEAU-C40</strain>
    </source>
</reference>
<feature type="domain" description="Amidase" evidence="2">
    <location>
        <begin position="11"/>
        <end position="397"/>
    </location>
</feature>
<dbReference type="InterPro" id="IPR023631">
    <property type="entry name" value="Amidase_dom"/>
</dbReference>
<proteinExistence type="predicted"/>
<dbReference type="InterPro" id="IPR000120">
    <property type="entry name" value="Amidase"/>
</dbReference>
<feature type="region of interest" description="Disordered" evidence="1">
    <location>
        <begin position="108"/>
        <end position="129"/>
    </location>
</feature>
<dbReference type="RefSeq" id="WP_136726129.1">
    <property type="nucleotide sequence ID" value="NZ_SUMC01000025.1"/>
</dbReference>
<dbReference type="InterPro" id="IPR036928">
    <property type="entry name" value="AS_sf"/>
</dbReference>
<dbReference type="AlphaFoldDB" id="A0A4U0SLK4"/>
<sequence>MENAFAQAARICDRIGELDQEILAFLPEPGRRDRLERDARSVPGAGLPLQGVPVGVKDIIRVDGLPTRAGSALPPEVFAGPQAPLVDRLRAAGALVAGKTVTAEFAVTAPGPTRNPRNPAHSPGGSSSGSAAAVAAGMVPLAVGTQTVGSVIRPAAYCGVVGFRPTHGRIPVEGVIANAPSFDTVGVFAADVAGVALTASVLCDGWRQALGPGLRPPVLGVPDGPYLARAGAEALDAFEEQVGSLRAAGFPVRRIPVMPDFEQIFQCLYVINRFEVARTHAEWFPRFGELYREQTAAAICQGQTIGHDDYAKALRQREDFHDRLTAAMSDARIDLWLAPSATGPAPRGLSSTGSGVMCLPWSGAGLPSLTLPAGAARNGLPLGLQCVGLPGADEELLARGAVLAAVLPG</sequence>
<evidence type="ECO:0000313" key="3">
    <source>
        <dbReference type="EMBL" id="TKA09031.1"/>
    </source>
</evidence>
<dbReference type="PANTHER" id="PTHR11895">
    <property type="entry name" value="TRANSAMIDASE"/>
    <property type="match status" value="1"/>
</dbReference>
<dbReference type="EMBL" id="SUMC01000025">
    <property type="protein sequence ID" value="TKA09031.1"/>
    <property type="molecule type" value="Genomic_DNA"/>
</dbReference>
<organism evidence="3 4">
    <name type="scientific">Actinacidiphila oryziradicis</name>
    <dbReference type="NCBI Taxonomy" id="2571141"/>
    <lineage>
        <taxon>Bacteria</taxon>
        <taxon>Bacillati</taxon>
        <taxon>Actinomycetota</taxon>
        <taxon>Actinomycetes</taxon>
        <taxon>Kitasatosporales</taxon>
        <taxon>Streptomycetaceae</taxon>
        <taxon>Actinacidiphila</taxon>
    </lineage>
</organism>
<dbReference type="PANTHER" id="PTHR11895:SF67">
    <property type="entry name" value="AMIDASE DOMAIN-CONTAINING PROTEIN"/>
    <property type="match status" value="1"/>
</dbReference>
<accession>A0A4U0SLK4</accession>
<protein>
    <submittedName>
        <fullName evidence="3">Amidase</fullName>
    </submittedName>
</protein>
<comment type="caution">
    <text evidence="3">The sequence shown here is derived from an EMBL/GenBank/DDBJ whole genome shotgun (WGS) entry which is preliminary data.</text>
</comment>
<dbReference type="Pfam" id="PF01425">
    <property type="entry name" value="Amidase"/>
    <property type="match status" value="1"/>
</dbReference>
<dbReference type="GO" id="GO:0003824">
    <property type="term" value="F:catalytic activity"/>
    <property type="evidence" value="ECO:0007669"/>
    <property type="project" value="InterPro"/>
</dbReference>
<dbReference type="Proteomes" id="UP000305778">
    <property type="component" value="Unassembled WGS sequence"/>
</dbReference>
<gene>
    <name evidence="3" type="ORF">FCI23_24765</name>
</gene>
<evidence type="ECO:0000256" key="1">
    <source>
        <dbReference type="SAM" id="MobiDB-lite"/>
    </source>
</evidence>
<name>A0A4U0SLK4_9ACTN</name>